<dbReference type="HOGENOM" id="CLU_2066010_0_0_1"/>
<dbReference type="KEGG" id="ptm:GSPATT00013530001"/>
<proteinExistence type="predicted"/>
<dbReference type="Proteomes" id="UP000000600">
    <property type="component" value="Unassembled WGS sequence"/>
</dbReference>
<sequence>MIYINETDPHYVSKTIKSIGKSAVMQLMTRHLLNNNHLINWSCLNLSRIYQQANEAAYQLFIKIQLISRKIEISSLLSTNLKIMKNLICYGVEGTSQFQKMYDYGRLKIQILLRKYKVV</sequence>
<gene>
    <name evidence="1" type="ORF">GSPATT00013530001</name>
</gene>
<accession>A0D4W6</accession>
<dbReference type="RefSeq" id="XP_001445480.1">
    <property type="nucleotide sequence ID" value="XM_001445443.1"/>
</dbReference>
<organism evidence="1 2">
    <name type="scientific">Paramecium tetraurelia</name>
    <dbReference type="NCBI Taxonomy" id="5888"/>
    <lineage>
        <taxon>Eukaryota</taxon>
        <taxon>Sar</taxon>
        <taxon>Alveolata</taxon>
        <taxon>Ciliophora</taxon>
        <taxon>Intramacronucleata</taxon>
        <taxon>Oligohymenophorea</taxon>
        <taxon>Peniculida</taxon>
        <taxon>Parameciidae</taxon>
        <taxon>Paramecium</taxon>
    </lineage>
</organism>
<dbReference type="AlphaFoldDB" id="A0D4W6"/>
<dbReference type="EMBL" id="CT868296">
    <property type="protein sequence ID" value="CAK78083.1"/>
    <property type="molecule type" value="Genomic_DNA"/>
</dbReference>
<dbReference type="InParanoid" id="A0D4W6"/>
<reference evidence="1 2" key="1">
    <citation type="journal article" date="2006" name="Nature">
        <title>Global trends of whole-genome duplications revealed by the ciliate Paramecium tetraurelia.</title>
        <authorList>
            <consortium name="Genoscope"/>
            <person name="Aury J.-M."/>
            <person name="Jaillon O."/>
            <person name="Duret L."/>
            <person name="Noel B."/>
            <person name="Jubin C."/>
            <person name="Porcel B.M."/>
            <person name="Segurens B."/>
            <person name="Daubin V."/>
            <person name="Anthouard V."/>
            <person name="Aiach N."/>
            <person name="Arnaiz O."/>
            <person name="Billaut A."/>
            <person name="Beisson J."/>
            <person name="Blanc I."/>
            <person name="Bouhouche K."/>
            <person name="Camara F."/>
            <person name="Duharcourt S."/>
            <person name="Guigo R."/>
            <person name="Gogendeau D."/>
            <person name="Katinka M."/>
            <person name="Keller A.-M."/>
            <person name="Kissmehl R."/>
            <person name="Klotz C."/>
            <person name="Koll F."/>
            <person name="Le Moue A."/>
            <person name="Lepere C."/>
            <person name="Malinsky S."/>
            <person name="Nowacki M."/>
            <person name="Nowak J.K."/>
            <person name="Plattner H."/>
            <person name="Poulain J."/>
            <person name="Ruiz F."/>
            <person name="Serrano V."/>
            <person name="Zagulski M."/>
            <person name="Dessen P."/>
            <person name="Betermier M."/>
            <person name="Weissenbach J."/>
            <person name="Scarpelli C."/>
            <person name="Schachter V."/>
            <person name="Sperling L."/>
            <person name="Meyer E."/>
            <person name="Cohen J."/>
            <person name="Wincker P."/>
        </authorList>
    </citation>
    <scope>NUCLEOTIDE SEQUENCE [LARGE SCALE GENOMIC DNA]</scope>
    <source>
        <strain evidence="1 2">Stock d4-2</strain>
    </source>
</reference>
<name>A0D4W6_PARTE</name>
<protein>
    <submittedName>
        <fullName evidence="1">Uncharacterized protein</fullName>
    </submittedName>
</protein>
<dbReference type="GeneID" id="5031265"/>
<evidence type="ECO:0000313" key="2">
    <source>
        <dbReference type="Proteomes" id="UP000000600"/>
    </source>
</evidence>
<evidence type="ECO:0000313" key="1">
    <source>
        <dbReference type="EMBL" id="CAK78083.1"/>
    </source>
</evidence>
<keyword evidence="2" id="KW-1185">Reference proteome</keyword>